<feature type="chain" id="PRO_5004833803" description="Glycosyl hydrolases family 2 sugar binding domain-containing protein" evidence="1">
    <location>
        <begin position="26"/>
        <end position="973"/>
    </location>
</feature>
<dbReference type="RefSeq" id="XP_007839292.1">
    <property type="nucleotide sequence ID" value="XM_007841101.1"/>
</dbReference>
<gene>
    <name evidence="2" type="ORF">PFICI_12520</name>
</gene>
<dbReference type="HOGENOM" id="CLU_003772_0_1_1"/>
<evidence type="ECO:0000313" key="2">
    <source>
        <dbReference type="EMBL" id="ETS75576.1"/>
    </source>
</evidence>
<name>W3WRX5_PESFW</name>
<organism evidence="2 3">
    <name type="scientific">Pestalotiopsis fici (strain W106-1 / CGMCC3.15140)</name>
    <dbReference type="NCBI Taxonomy" id="1229662"/>
    <lineage>
        <taxon>Eukaryota</taxon>
        <taxon>Fungi</taxon>
        <taxon>Dikarya</taxon>
        <taxon>Ascomycota</taxon>
        <taxon>Pezizomycotina</taxon>
        <taxon>Sordariomycetes</taxon>
        <taxon>Xylariomycetidae</taxon>
        <taxon>Amphisphaeriales</taxon>
        <taxon>Sporocadaceae</taxon>
        <taxon>Pestalotiopsis</taxon>
    </lineage>
</organism>
<dbReference type="PANTHER" id="PTHR36848:SF2">
    <property type="entry name" value="SECRETED PROTEIN"/>
    <property type="match status" value="1"/>
</dbReference>
<sequence length="973" mass="104497">MHPKLLSHWILPVLTGLVISVAAQGDGDDQTGSIDIPSLYESPRFRWWWPGGWIDADEVADEITAIVNAGFGGGEIADVQDSVKVDLDPAVYGWGQERWNAAVLKAYEKGNELGGHVDLTLGPHWPTGVPGYTPDSPETSKELVHGQLFLSAGQSYSGSLPLPVLAPSGNQSSNIVTATPVLEAVLVAKVLSNSTSGTVVVDSSTIQVLDTGADNTTVAYDAPDDGEYVLVAAYGRGTGQVQNLYDVTDPFPAYIVDHLSKAGVQASVDYWEQNLLTPELKAQLNESQGSMFEDSLELKLKQYWTLDFLAEFQTRRGYDLRPFLLYVLKDNNTFEGDASVSAQITNDFYQTVTDLYTEYRIGGITEWVNSLGLKFRAQPYTASFDSSYAASVLDIPEGESLGFDGDDDAFRVLATGRDIGGRTTILSDELGAYMGKAYGVTWKFILGTANHDMSLGVSQVVIHGFPYKDSPSSVWPGFAPFTPLGTSSNGFADAWGPRQPQWMFANSSSAYLARAQMLLQRSGPSIDVAILNQDAGVTASWDDTSLNDAGYSYQFPTAYLLKQHNVEVSNQRLASDGPAYKALIVNNATTMDVSTAELILSYGQSGLPLVIVESDPSSSFSYTNASGEEIASQLGTIFDSIREFSNTESVNSTSDVPGALVDLSVAPSVQYSSTQNASLITYRKTQDDGYLYWVYNDGDDATSAALSLEGSGAPYVIDLWSGSVSPIPAYSSTDNRVTVNVTVAATSAVVIYVGEDSVFNSRALSEHLIASSCGSHVSSAGQLVVTTNATCTATTSSNGTVTLEAEDLPTTVVPSSWSLTVQDWSPQYPNTTGVNSSATIKERLPTVSLTELIPWPNITSLEYASGVGVYNTTIDLTRPDNSTLVFLSVGEVEGTFGVSFNGEEIASIDQFGNKDIDITSLVLAGTNSLEITVATTLWNKLRQTWPEIYGSLDAQLIGLLGPVRIYYLQALVV</sequence>
<dbReference type="Pfam" id="PF17132">
    <property type="entry name" value="Glyco_hydro_106"/>
    <property type="match status" value="1"/>
</dbReference>
<evidence type="ECO:0000313" key="3">
    <source>
        <dbReference type="Proteomes" id="UP000030651"/>
    </source>
</evidence>
<dbReference type="InterPro" id="IPR053161">
    <property type="entry name" value="Ulvan_degrading_GH"/>
</dbReference>
<proteinExistence type="predicted"/>
<protein>
    <recommendedName>
        <fullName evidence="4">Glycosyl hydrolases family 2 sugar binding domain-containing protein</fullName>
    </recommendedName>
</protein>
<dbReference type="AlphaFoldDB" id="W3WRX5"/>
<feature type="signal peptide" evidence="1">
    <location>
        <begin position="1"/>
        <end position="25"/>
    </location>
</feature>
<dbReference type="EMBL" id="KI912118">
    <property type="protein sequence ID" value="ETS75576.1"/>
    <property type="molecule type" value="Genomic_DNA"/>
</dbReference>
<dbReference type="InParanoid" id="W3WRX5"/>
<dbReference type="PANTHER" id="PTHR36848">
    <property type="entry name" value="DNA-BINDING PROTEIN (PUTATIVE SECRETED PROTEIN)-RELATED"/>
    <property type="match status" value="1"/>
</dbReference>
<dbReference type="InterPro" id="IPR008979">
    <property type="entry name" value="Galactose-bd-like_sf"/>
</dbReference>
<dbReference type="Gene3D" id="2.60.120.260">
    <property type="entry name" value="Galactose-binding domain-like"/>
    <property type="match status" value="1"/>
</dbReference>
<reference evidence="3" key="1">
    <citation type="journal article" date="2015" name="BMC Genomics">
        <title>Genomic and transcriptomic analysis of the endophytic fungus Pestalotiopsis fici reveals its lifestyle and high potential for synthesis of natural products.</title>
        <authorList>
            <person name="Wang X."/>
            <person name="Zhang X."/>
            <person name="Liu L."/>
            <person name="Xiang M."/>
            <person name="Wang W."/>
            <person name="Sun X."/>
            <person name="Che Y."/>
            <person name="Guo L."/>
            <person name="Liu G."/>
            <person name="Guo L."/>
            <person name="Wang C."/>
            <person name="Yin W.B."/>
            <person name="Stadler M."/>
            <person name="Zhang X."/>
            <person name="Liu X."/>
        </authorList>
    </citation>
    <scope>NUCLEOTIDE SEQUENCE [LARGE SCALE GENOMIC DNA]</scope>
    <source>
        <strain evidence="3">W106-1 / CGMCC3.15140</strain>
    </source>
</reference>
<dbReference type="SUPFAM" id="SSF49785">
    <property type="entry name" value="Galactose-binding domain-like"/>
    <property type="match status" value="1"/>
</dbReference>
<keyword evidence="1" id="KW-0732">Signal</keyword>
<dbReference type="KEGG" id="pfy:PFICI_12520"/>
<dbReference type="OrthoDB" id="2588159at2759"/>
<keyword evidence="3" id="KW-1185">Reference proteome</keyword>
<dbReference type="Proteomes" id="UP000030651">
    <property type="component" value="Unassembled WGS sequence"/>
</dbReference>
<evidence type="ECO:0008006" key="4">
    <source>
        <dbReference type="Google" id="ProtNLM"/>
    </source>
</evidence>
<dbReference type="OMA" id="FNIWIEL"/>
<dbReference type="GeneID" id="19277533"/>
<evidence type="ECO:0000256" key="1">
    <source>
        <dbReference type="SAM" id="SignalP"/>
    </source>
</evidence>
<accession>W3WRX5</accession>